<organism evidence="1 2">
    <name type="scientific">Ensete ventricosum</name>
    <name type="common">Abyssinian banana</name>
    <name type="synonym">Musa ensete</name>
    <dbReference type="NCBI Taxonomy" id="4639"/>
    <lineage>
        <taxon>Eukaryota</taxon>
        <taxon>Viridiplantae</taxon>
        <taxon>Streptophyta</taxon>
        <taxon>Embryophyta</taxon>
        <taxon>Tracheophyta</taxon>
        <taxon>Spermatophyta</taxon>
        <taxon>Magnoliopsida</taxon>
        <taxon>Liliopsida</taxon>
        <taxon>Zingiberales</taxon>
        <taxon>Musaceae</taxon>
        <taxon>Ensete</taxon>
    </lineage>
</organism>
<dbReference type="EMBL" id="AMZH03006506">
    <property type="protein sequence ID" value="RRT63650.1"/>
    <property type="molecule type" value="Genomic_DNA"/>
</dbReference>
<evidence type="ECO:0000313" key="2">
    <source>
        <dbReference type="Proteomes" id="UP000287651"/>
    </source>
</evidence>
<gene>
    <name evidence="1" type="ORF">B296_00016182</name>
</gene>
<dbReference type="AlphaFoldDB" id="A0A426ZI50"/>
<reference evidence="1 2" key="1">
    <citation type="journal article" date="2014" name="Agronomy (Basel)">
        <title>A Draft Genome Sequence for Ensete ventricosum, the Drought-Tolerant Tree Against Hunger.</title>
        <authorList>
            <person name="Harrison J."/>
            <person name="Moore K.A."/>
            <person name="Paszkiewicz K."/>
            <person name="Jones T."/>
            <person name="Grant M."/>
            <person name="Ambacheew D."/>
            <person name="Muzemil S."/>
            <person name="Studholme D.J."/>
        </authorList>
    </citation>
    <scope>NUCLEOTIDE SEQUENCE [LARGE SCALE GENOMIC DNA]</scope>
</reference>
<comment type="caution">
    <text evidence="1">The sequence shown here is derived from an EMBL/GenBank/DDBJ whole genome shotgun (WGS) entry which is preliminary data.</text>
</comment>
<proteinExistence type="predicted"/>
<name>A0A426ZI50_ENSVE</name>
<sequence>MCHSNTIRVVIKKLVPSEDCASRGIKAQDPDNGAPILAKFGDFESYEATDCPREILHPGVTREWVGEGKLPKERT</sequence>
<dbReference type="Proteomes" id="UP000287651">
    <property type="component" value="Unassembled WGS sequence"/>
</dbReference>
<protein>
    <submittedName>
        <fullName evidence="1">Uncharacterized protein</fullName>
    </submittedName>
</protein>
<evidence type="ECO:0000313" key="1">
    <source>
        <dbReference type="EMBL" id="RRT63650.1"/>
    </source>
</evidence>
<accession>A0A426ZI50</accession>